<dbReference type="SMART" id="SM01271">
    <property type="entry name" value="LSM14"/>
    <property type="match status" value="1"/>
</dbReference>
<dbReference type="Proteomes" id="UP000015101">
    <property type="component" value="Unassembled WGS sequence"/>
</dbReference>
<dbReference type="OMA" id="INSCYYD"/>
<evidence type="ECO:0000256" key="2">
    <source>
        <dbReference type="PROSITE-ProRule" id="PRU00846"/>
    </source>
</evidence>
<evidence type="ECO:0000313" key="8">
    <source>
        <dbReference type="Proteomes" id="UP000015101"/>
    </source>
</evidence>
<dbReference type="PROSITE" id="PS51512">
    <property type="entry name" value="DFDF"/>
    <property type="match status" value="1"/>
</dbReference>
<dbReference type="CDD" id="cd01736">
    <property type="entry name" value="LSm14_N"/>
    <property type="match status" value="1"/>
</dbReference>
<evidence type="ECO:0000259" key="5">
    <source>
        <dbReference type="PROSITE" id="PS52002"/>
    </source>
</evidence>
<reference evidence="6 8" key="2">
    <citation type="journal article" date="2013" name="Nature">
        <title>Insights into bilaterian evolution from three spiralian genomes.</title>
        <authorList>
            <person name="Simakov O."/>
            <person name="Marletaz F."/>
            <person name="Cho S.J."/>
            <person name="Edsinger-Gonzales E."/>
            <person name="Havlak P."/>
            <person name="Hellsten U."/>
            <person name="Kuo D.H."/>
            <person name="Larsson T."/>
            <person name="Lv J."/>
            <person name="Arendt D."/>
            <person name="Savage R."/>
            <person name="Osoegawa K."/>
            <person name="de Jong P."/>
            <person name="Grimwood J."/>
            <person name="Chapman J.A."/>
            <person name="Shapiro H."/>
            <person name="Aerts A."/>
            <person name="Otillar R.P."/>
            <person name="Terry A.Y."/>
            <person name="Boore J.L."/>
            <person name="Grigoriev I.V."/>
            <person name="Lindberg D.R."/>
            <person name="Seaver E.C."/>
            <person name="Weisblat D.A."/>
            <person name="Putnam N.H."/>
            <person name="Rokhsar D.S."/>
        </authorList>
    </citation>
    <scope>NUCLEOTIDE SEQUENCE</scope>
</reference>
<dbReference type="Gene3D" id="2.30.30.100">
    <property type="match status" value="1"/>
</dbReference>
<dbReference type="GO" id="GO:0003729">
    <property type="term" value="F:mRNA binding"/>
    <property type="evidence" value="ECO:0000318"/>
    <property type="project" value="GO_Central"/>
</dbReference>
<dbReference type="GeneID" id="20217553"/>
<evidence type="ECO:0008006" key="9">
    <source>
        <dbReference type="Google" id="ProtNLM"/>
    </source>
</evidence>
<organism evidence="7 8">
    <name type="scientific">Helobdella robusta</name>
    <name type="common">Californian leech</name>
    <dbReference type="NCBI Taxonomy" id="6412"/>
    <lineage>
        <taxon>Eukaryota</taxon>
        <taxon>Metazoa</taxon>
        <taxon>Spiralia</taxon>
        <taxon>Lophotrochozoa</taxon>
        <taxon>Annelida</taxon>
        <taxon>Clitellata</taxon>
        <taxon>Hirudinea</taxon>
        <taxon>Rhynchobdellida</taxon>
        <taxon>Glossiphoniidae</taxon>
        <taxon>Helobdella</taxon>
    </lineage>
</organism>
<dbReference type="InterPro" id="IPR010920">
    <property type="entry name" value="LSM_dom_sf"/>
</dbReference>
<dbReference type="InterPro" id="IPR025761">
    <property type="entry name" value="FFD_box"/>
</dbReference>
<dbReference type="EnsemblMetazoa" id="HelroT94372">
    <property type="protein sequence ID" value="HelroP94372"/>
    <property type="gene ID" value="HelroG94372"/>
</dbReference>
<dbReference type="EMBL" id="AMQM01000782">
    <property type="status" value="NOT_ANNOTATED_CDS"/>
    <property type="molecule type" value="Genomic_DNA"/>
</dbReference>
<feature type="domain" description="DFDF" evidence="3">
    <location>
        <begin position="237"/>
        <end position="273"/>
    </location>
</feature>
<dbReference type="InterPro" id="IPR025609">
    <property type="entry name" value="Lsm14-like_N"/>
</dbReference>
<evidence type="ECO:0000259" key="4">
    <source>
        <dbReference type="PROSITE" id="PS51513"/>
    </source>
</evidence>
<dbReference type="HOGENOM" id="CLU_019221_0_1_1"/>
<dbReference type="RefSeq" id="XP_009019471.1">
    <property type="nucleotide sequence ID" value="XM_009021223.1"/>
</dbReference>
<gene>
    <name evidence="7" type="primary">20217553</name>
    <name evidence="6" type="ORF">HELRODRAFT_94372</name>
</gene>
<dbReference type="InParanoid" id="T1G906"/>
<evidence type="ECO:0000256" key="1">
    <source>
        <dbReference type="ARBA" id="ARBA00010415"/>
    </source>
</evidence>
<dbReference type="GO" id="GO:0034063">
    <property type="term" value="P:stress granule assembly"/>
    <property type="evidence" value="ECO:0000318"/>
    <property type="project" value="GO_Central"/>
</dbReference>
<dbReference type="eggNOG" id="KOG1073">
    <property type="taxonomic scope" value="Eukaryota"/>
</dbReference>
<evidence type="ECO:0000313" key="7">
    <source>
        <dbReference type="EnsemblMetazoa" id="HelroP94372"/>
    </source>
</evidence>
<dbReference type="GO" id="GO:0000932">
    <property type="term" value="C:P-body"/>
    <property type="evidence" value="ECO:0000318"/>
    <property type="project" value="GO_Central"/>
</dbReference>
<dbReference type="PANTHER" id="PTHR13586">
    <property type="entry name" value="SCD6 PROTEIN-RELATED"/>
    <property type="match status" value="1"/>
</dbReference>
<dbReference type="PROSITE" id="PS52002">
    <property type="entry name" value="SM"/>
    <property type="match status" value="1"/>
</dbReference>
<dbReference type="FunCoup" id="T1G906">
    <property type="interactions" value="1834"/>
</dbReference>
<evidence type="ECO:0000259" key="3">
    <source>
        <dbReference type="PROSITE" id="PS51512"/>
    </source>
</evidence>
<sequence length="403" mass="45493">MSKTSGSGIPYLGSKISLISKAEIRYEGILYTIDPNESTVALAKVRSFGTEDRPTDHPVPARDEVFEYIIFRGSDIKDLHVCEPPKPTLLSNSSINQDPAIVKSSQPIGQGGSYQPHFYPGFPQQYGARNSLFARKSPTNKTKAPMKANSLEMPTNQKSLMMDQSVQTSGGGGGGGGRMGVGVRFGSRVYRGRFNNQAPYFPRGQPWMPVQRYFMRFGNNFYVNNREVGWNRGRRSNSRQPSLKFESEFDFESANAQFDKVEIEKEIREKLAVAVSHNENEDVKNGDGLMKCQADEVYYYNKNKSFFDNISCVSYDRNNGQRTDWKDERRLNYETFGARGGHPMNMMRSFRARGGVFNNNINRMFANSLSLHNRDNRQDPGQVRIKSEGVEMVNGPTTVKVEA</sequence>
<dbReference type="FunFam" id="2.30.30.100:FF:000006">
    <property type="entry name" value="Protein LSM14 homolog A isoform b"/>
    <property type="match status" value="1"/>
</dbReference>
<protein>
    <recommendedName>
        <fullName evidence="9">FFD box profile domain-containing protein</fullName>
    </recommendedName>
</protein>
<dbReference type="KEGG" id="hro:HELRODRAFT_94372"/>
<reference evidence="7" key="3">
    <citation type="submission" date="2015-06" db="UniProtKB">
        <authorList>
            <consortium name="EnsemblMetazoa"/>
        </authorList>
    </citation>
    <scope>IDENTIFICATION</scope>
</reference>
<dbReference type="AlphaFoldDB" id="T1G906"/>
<evidence type="ECO:0000313" key="6">
    <source>
        <dbReference type="EMBL" id="ESO02063.1"/>
    </source>
</evidence>
<dbReference type="OrthoDB" id="21539at2759"/>
<dbReference type="SUPFAM" id="SSF50182">
    <property type="entry name" value="Sm-like ribonucleoproteins"/>
    <property type="match status" value="1"/>
</dbReference>
<dbReference type="EMBL" id="KB096742">
    <property type="protein sequence ID" value="ESO02063.1"/>
    <property type="molecule type" value="Genomic_DNA"/>
</dbReference>
<reference evidence="8" key="1">
    <citation type="submission" date="2012-12" db="EMBL/GenBank/DDBJ databases">
        <authorList>
            <person name="Hellsten U."/>
            <person name="Grimwood J."/>
            <person name="Chapman J.A."/>
            <person name="Shapiro H."/>
            <person name="Aerts A."/>
            <person name="Otillar R.P."/>
            <person name="Terry A.Y."/>
            <person name="Boore J.L."/>
            <person name="Simakov O."/>
            <person name="Marletaz F."/>
            <person name="Cho S.-J."/>
            <person name="Edsinger-Gonzales E."/>
            <person name="Havlak P."/>
            <person name="Kuo D.-H."/>
            <person name="Larsson T."/>
            <person name="Lv J."/>
            <person name="Arendt D."/>
            <person name="Savage R."/>
            <person name="Osoegawa K."/>
            <person name="de Jong P."/>
            <person name="Lindberg D.R."/>
            <person name="Seaver E.C."/>
            <person name="Weisblat D.A."/>
            <person name="Putnam N.H."/>
            <person name="Grigoriev I.V."/>
            <person name="Rokhsar D.S."/>
        </authorList>
    </citation>
    <scope>NUCLEOTIDE SEQUENCE</scope>
</reference>
<dbReference type="PANTHER" id="PTHR13586:SF0">
    <property type="entry name" value="TRAILER HITCH, ISOFORM H"/>
    <property type="match status" value="1"/>
</dbReference>
<dbReference type="InterPro" id="IPR019050">
    <property type="entry name" value="FDF_dom"/>
</dbReference>
<dbReference type="Pfam" id="PF12701">
    <property type="entry name" value="LSM14"/>
    <property type="match status" value="1"/>
</dbReference>
<dbReference type="CTD" id="20217553"/>
<keyword evidence="8" id="KW-1185">Reference proteome</keyword>
<feature type="domain" description="FFD box profile" evidence="4">
    <location>
        <begin position="298"/>
        <end position="314"/>
    </location>
</feature>
<dbReference type="InterPro" id="IPR025762">
    <property type="entry name" value="DFDF"/>
</dbReference>
<accession>T1G906</accession>
<feature type="domain" description="Sm" evidence="5">
    <location>
        <begin position="3"/>
        <end position="85"/>
    </location>
</feature>
<dbReference type="InterPro" id="IPR047575">
    <property type="entry name" value="Sm"/>
</dbReference>
<feature type="short sequence motif" description="FFD box" evidence="2">
    <location>
        <begin position="298"/>
        <end position="314"/>
    </location>
</feature>
<proteinExistence type="inferred from homology"/>
<dbReference type="GO" id="GO:0033962">
    <property type="term" value="P:P-body assembly"/>
    <property type="evidence" value="ECO:0000318"/>
    <property type="project" value="GO_Central"/>
</dbReference>
<dbReference type="STRING" id="6412.T1G906"/>
<dbReference type="SMART" id="SM01199">
    <property type="entry name" value="FDF"/>
    <property type="match status" value="1"/>
</dbReference>
<name>T1G906_HELRO</name>
<dbReference type="PROSITE" id="PS51513">
    <property type="entry name" value="FFD"/>
    <property type="match status" value="1"/>
</dbReference>
<comment type="similarity">
    <text evidence="1">Belongs to the LSM14 family.</text>
</comment>
<dbReference type="Pfam" id="PF09532">
    <property type="entry name" value="FDF"/>
    <property type="match status" value="1"/>
</dbReference>